<evidence type="ECO:0000313" key="3">
    <source>
        <dbReference type="Proteomes" id="UP000305067"/>
    </source>
</evidence>
<feature type="compositionally biased region" description="Polar residues" evidence="1">
    <location>
        <begin position="12"/>
        <end position="22"/>
    </location>
</feature>
<feature type="region of interest" description="Disordered" evidence="1">
    <location>
        <begin position="95"/>
        <end position="172"/>
    </location>
</feature>
<feature type="compositionally biased region" description="Pro residues" evidence="1">
    <location>
        <begin position="552"/>
        <end position="566"/>
    </location>
</feature>
<dbReference type="OrthoDB" id="3262497at2759"/>
<keyword evidence="3" id="KW-1185">Reference proteome</keyword>
<feature type="compositionally biased region" description="Low complexity" evidence="1">
    <location>
        <begin position="956"/>
        <end position="973"/>
    </location>
</feature>
<dbReference type="Proteomes" id="UP000305067">
    <property type="component" value="Unassembled WGS sequence"/>
</dbReference>
<feature type="compositionally biased region" description="Low complexity" evidence="1">
    <location>
        <begin position="712"/>
        <end position="731"/>
    </location>
</feature>
<feature type="compositionally biased region" description="Pro residues" evidence="1">
    <location>
        <begin position="732"/>
        <end position="755"/>
    </location>
</feature>
<feature type="compositionally biased region" description="Polar residues" evidence="1">
    <location>
        <begin position="691"/>
        <end position="711"/>
    </location>
</feature>
<feature type="compositionally biased region" description="Polar residues" evidence="1">
    <location>
        <begin position="410"/>
        <end position="436"/>
    </location>
</feature>
<dbReference type="AlphaFoldDB" id="A0A5C3QYD9"/>
<proteinExistence type="predicted"/>
<gene>
    <name evidence="2" type="ORF">BDV98DRAFT_561983</name>
</gene>
<feature type="compositionally biased region" description="Polar residues" evidence="1">
    <location>
        <begin position="787"/>
        <end position="797"/>
    </location>
</feature>
<sequence>MDDSDPWANAWGDSTTSVNTFKSEWKPSLTIPTDDEHDISIPSWTGSPPHSPQEEPSIWSQATTATLDASSAWAPSRFTNILNASKSSIDLAEEEVEIASDSSHDDASVPDERKVEVATPEPVSPQSSAASGSRSAPRVEISDYEQDGEALSSPRHTVEDCPPSPDGFGTFETAGIADGLSPELNGDPWARESLPLEKMDHWSDSPHTAESDVADTDRKVVQAEEEWESTRQSQYSHVPRETVDMILARFEELQAKVPAPESNVPTQEFSGLHQGLYGVPGLYDMVERMLPEDIVLTQFTPFASSFAAKGMAEAVKMTRHVPFTKSSPMAQFLSAKGSTSWEISVKSRPAIVEDDVTPKGWKILEKEAPIESTPEVKPSGGLMSFFGRRNTNPAPVSTKAGSPSPGLPTPTATNRSSMTSNASPRASVDLKSSNTPPKVATPPPSTIAGIGSSSHSLGPFAKPPPLIDAIAKPLDVFPDIQPAAQPSAVSRFFGRFSAAKSGRNSMALSSNDLEFLSDIVPSAEDEDDFISGDPHLRALSNMIHSDPVSTKLPPPLPPPPAAPPRVPSSNSQTSLPTLPIQSPPLRPTSAAPKSEPQRNDATWLNDFDYPTVLQPPQVIQGSSTKTSKLPQTPSSPPKTQSPLNSPGDFAFLDDAFQSLPVASAPPRASYTPPVFAQPATPKAPYTPPVFAQSSSGRPKSAQKRPTFTAIMSSSASSSKPPAASTPSLFTLAPPPTFSPPPPKSTTPSPLVPPPSFTSAQRPSSAFSPTSPSSLFADADDFDDFHSGPSQTTASPQDRITDDFADFITTGPSPSLFGGLTGSSGWADNASAEQITSSPSFTVPTAPPKGPSHHRKGSRVDASQHQRTQSLVDSASSQQGRWPAPPSPLPPSIPPPRAATKSELDLFGGSGGSESTESGLSAHSFHSEFVAQQQSQPFTSFGFDAFGSTSAEGPTPAASSVSGTGSAAANGNKGLSAQDLSFFEGL</sequence>
<name>A0A5C3QYD9_9AGAR</name>
<evidence type="ECO:0000313" key="2">
    <source>
        <dbReference type="EMBL" id="TFL05419.1"/>
    </source>
</evidence>
<feature type="compositionally biased region" description="Pro residues" evidence="1">
    <location>
        <begin position="882"/>
        <end position="896"/>
    </location>
</feature>
<feature type="compositionally biased region" description="Polar residues" evidence="1">
    <location>
        <begin position="822"/>
        <end position="842"/>
    </location>
</feature>
<evidence type="ECO:0000256" key="1">
    <source>
        <dbReference type="SAM" id="MobiDB-lite"/>
    </source>
</evidence>
<feature type="compositionally biased region" description="Polar residues" evidence="1">
    <location>
        <begin position="864"/>
        <end position="879"/>
    </location>
</feature>
<feature type="region of interest" description="Disordered" evidence="1">
    <location>
        <begin position="385"/>
        <end position="456"/>
    </location>
</feature>
<feature type="compositionally biased region" description="Polar residues" evidence="1">
    <location>
        <begin position="567"/>
        <end position="580"/>
    </location>
</feature>
<accession>A0A5C3QYD9</accession>
<feature type="compositionally biased region" description="Low complexity" evidence="1">
    <location>
        <begin position="622"/>
        <end position="643"/>
    </location>
</feature>
<feature type="region of interest" description="Disordered" evidence="1">
    <location>
        <begin position="1"/>
        <end position="58"/>
    </location>
</feature>
<feature type="compositionally biased region" description="Low complexity" evidence="1">
    <location>
        <begin position="756"/>
        <end position="776"/>
    </location>
</feature>
<dbReference type="STRING" id="1884261.A0A5C3QYD9"/>
<feature type="region of interest" description="Disordered" evidence="1">
    <location>
        <begin position="545"/>
        <end position="919"/>
    </location>
</feature>
<feature type="compositionally biased region" description="Low complexity" evidence="1">
    <location>
        <begin position="124"/>
        <end position="136"/>
    </location>
</feature>
<reference evidence="2 3" key="1">
    <citation type="journal article" date="2019" name="Nat. Ecol. Evol.">
        <title>Megaphylogeny resolves global patterns of mushroom evolution.</title>
        <authorList>
            <person name="Varga T."/>
            <person name="Krizsan K."/>
            <person name="Foldi C."/>
            <person name="Dima B."/>
            <person name="Sanchez-Garcia M."/>
            <person name="Sanchez-Ramirez S."/>
            <person name="Szollosi G.J."/>
            <person name="Szarkandi J.G."/>
            <person name="Papp V."/>
            <person name="Albert L."/>
            <person name="Andreopoulos W."/>
            <person name="Angelini C."/>
            <person name="Antonin V."/>
            <person name="Barry K.W."/>
            <person name="Bougher N.L."/>
            <person name="Buchanan P."/>
            <person name="Buyck B."/>
            <person name="Bense V."/>
            <person name="Catcheside P."/>
            <person name="Chovatia M."/>
            <person name="Cooper J."/>
            <person name="Damon W."/>
            <person name="Desjardin D."/>
            <person name="Finy P."/>
            <person name="Geml J."/>
            <person name="Haridas S."/>
            <person name="Hughes K."/>
            <person name="Justo A."/>
            <person name="Karasinski D."/>
            <person name="Kautmanova I."/>
            <person name="Kiss B."/>
            <person name="Kocsube S."/>
            <person name="Kotiranta H."/>
            <person name="LaButti K.M."/>
            <person name="Lechner B.E."/>
            <person name="Liimatainen K."/>
            <person name="Lipzen A."/>
            <person name="Lukacs Z."/>
            <person name="Mihaltcheva S."/>
            <person name="Morgado L.N."/>
            <person name="Niskanen T."/>
            <person name="Noordeloos M.E."/>
            <person name="Ohm R.A."/>
            <person name="Ortiz-Santana B."/>
            <person name="Ovrebo C."/>
            <person name="Racz N."/>
            <person name="Riley R."/>
            <person name="Savchenko A."/>
            <person name="Shiryaev A."/>
            <person name="Soop K."/>
            <person name="Spirin V."/>
            <person name="Szebenyi C."/>
            <person name="Tomsovsky M."/>
            <person name="Tulloss R.E."/>
            <person name="Uehling J."/>
            <person name="Grigoriev I.V."/>
            <person name="Vagvolgyi C."/>
            <person name="Papp T."/>
            <person name="Martin F.M."/>
            <person name="Miettinen O."/>
            <person name="Hibbett D.S."/>
            <person name="Nagy L.G."/>
        </authorList>
    </citation>
    <scope>NUCLEOTIDE SEQUENCE [LARGE SCALE GENOMIC DNA]</scope>
    <source>
        <strain evidence="2 3">CBS 309.79</strain>
    </source>
</reference>
<dbReference type="EMBL" id="ML178817">
    <property type="protein sequence ID" value="TFL05419.1"/>
    <property type="molecule type" value="Genomic_DNA"/>
</dbReference>
<feature type="compositionally biased region" description="Basic and acidic residues" evidence="1">
    <location>
        <begin position="102"/>
        <end position="116"/>
    </location>
</feature>
<feature type="compositionally biased region" description="Polar residues" evidence="1">
    <location>
        <begin position="389"/>
        <end position="401"/>
    </location>
</feature>
<feature type="region of interest" description="Disordered" evidence="1">
    <location>
        <begin position="945"/>
        <end position="985"/>
    </location>
</feature>
<protein>
    <submittedName>
        <fullName evidence="2">Uncharacterized protein</fullName>
    </submittedName>
</protein>
<organism evidence="2 3">
    <name type="scientific">Pterulicium gracile</name>
    <dbReference type="NCBI Taxonomy" id="1884261"/>
    <lineage>
        <taxon>Eukaryota</taxon>
        <taxon>Fungi</taxon>
        <taxon>Dikarya</taxon>
        <taxon>Basidiomycota</taxon>
        <taxon>Agaricomycotina</taxon>
        <taxon>Agaricomycetes</taxon>
        <taxon>Agaricomycetidae</taxon>
        <taxon>Agaricales</taxon>
        <taxon>Pleurotineae</taxon>
        <taxon>Pterulaceae</taxon>
        <taxon>Pterulicium</taxon>
    </lineage>
</organism>